<keyword evidence="4" id="KW-1185">Reference proteome</keyword>
<reference evidence="3 4" key="1">
    <citation type="journal article" date="2020" name="ISME J.">
        <title>Uncovering the hidden diversity of litter-decomposition mechanisms in mushroom-forming fungi.</title>
        <authorList>
            <person name="Floudas D."/>
            <person name="Bentzer J."/>
            <person name="Ahren D."/>
            <person name="Johansson T."/>
            <person name="Persson P."/>
            <person name="Tunlid A."/>
        </authorList>
    </citation>
    <scope>NUCLEOTIDE SEQUENCE [LARGE SCALE GENOMIC DNA]</scope>
    <source>
        <strain evidence="3 4">CBS 146.42</strain>
    </source>
</reference>
<dbReference type="AlphaFoldDB" id="A0A8H5LLT3"/>
<feature type="domain" description="DUF7137" evidence="2">
    <location>
        <begin position="75"/>
        <end position="206"/>
    </location>
</feature>
<dbReference type="PANTHER" id="PTHR42028">
    <property type="entry name" value="CHROMOSOME 1, WHOLE GENOME SHOTGUN SEQUENCE"/>
    <property type="match status" value="1"/>
</dbReference>
<evidence type="ECO:0000313" key="3">
    <source>
        <dbReference type="EMBL" id="KAF5361957.1"/>
    </source>
</evidence>
<dbReference type="OrthoDB" id="2435509at2759"/>
<evidence type="ECO:0000313" key="4">
    <source>
        <dbReference type="Proteomes" id="UP000559027"/>
    </source>
</evidence>
<organism evidence="3 4">
    <name type="scientific">Leucocoprinus leucothites</name>
    <dbReference type="NCBI Taxonomy" id="201217"/>
    <lineage>
        <taxon>Eukaryota</taxon>
        <taxon>Fungi</taxon>
        <taxon>Dikarya</taxon>
        <taxon>Basidiomycota</taxon>
        <taxon>Agaricomycotina</taxon>
        <taxon>Agaricomycetes</taxon>
        <taxon>Agaricomycetidae</taxon>
        <taxon>Agaricales</taxon>
        <taxon>Agaricineae</taxon>
        <taxon>Agaricaceae</taxon>
        <taxon>Leucocoprinus</taxon>
    </lineage>
</organism>
<evidence type="ECO:0000259" key="2">
    <source>
        <dbReference type="Pfam" id="PF23585"/>
    </source>
</evidence>
<feature type="region of interest" description="Disordered" evidence="1">
    <location>
        <begin position="57"/>
        <end position="79"/>
    </location>
</feature>
<accession>A0A8H5LLT3</accession>
<gene>
    <name evidence="3" type="ORF">D9756_002785</name>
</gene>
<proteinExistence type="predicted"/>
<feature type="compositionally biased region" description="Polar residues" evidence="1">
    <location>
        <begin position="57"/>
        <end position="76"/>
    </location>
</feature>
<name>A0A8H5LLT3_9AGAR</name>
<dbReference type="Pfam" id="PF23585">
    <property type="entry name" value="DUF7137"/>
    <property type="match status" value="1"/>
</dbReference>
<dbReference type="InterPro" id="IPR055561">
    <property type="entry name" value="DUF7137"/>
</dbReference>
<evidence type="ECO:0000256" key="1">
    <source>
        <dbReference type="SAM" id="MobiDB-lite"/>
    </source>
</evidence>
<protein>
    <recommendedName>
        <fullName evidence="2">DUF7137 domain-containing protein</fullName>
    </recommendedName>
</protein>
<dbReference type="PANTHER" id="PTHR42028:SF1">
    <property type="entry name" value="YALI0E30657P"/>
    <property type="match status" value="1"/>
</dbReference>
<sequence length="297" mass="31901">MSQLPPSPAVTLGGTVTPVSAGAITAQPDTYALSNQASLAPTASNAISPGIATVTISGNDSAPQNHTGTSIPNNSPAGGIIMTKPPQSSTSFYKIAANEIVTFGWNFTFIAQNPDNITISAICDNGNTYPVGPTNGVIPGTATEVAWDLHSWQVNNPGMPLAQGTYTLTMWDNRGKSAVPMPGLMRPYNNLRFALYTPQPYIPLDGGESLYAGSSVLVLNPVIARMDLFRLSQFRHVICIYTSCLRRFRRLSLGHLHLWTESASLQRTLIATASPVTSIPWPTVVYLDPDKTLYRHS</sequence>
<comment type="caution">
    <text evidence="3">The sequence shown here is derived from an EMBL/GenBank/DDBJ whole genome shotgun (WGS) entry which is preliminary data.</text>
</comment>
<dbReference type="EMBL" id="JAACJO010000002">
    <property type="protein sequence ID" value="KAF5361957.1"/>
    <property type="molecule type" value="Genomic_DNA"/>
</dbReference>
<dbReference type="Proteomes" id="UP000559027">
    <property type="component" value="Unassembled WGS sequence"/>
</dbReference>